<proteinExistence type="predicted"/>
<evidence type="ECO:0000256" key="2">
    <source>
        <dbReference type="ARBA" id="ARBA00022723"/>
    </source>
</evidence>
<gene>
    <name evidence="5" type="ORF">METZ01_LOCUS383719</name>
</gene>
<reference evidence="5" key="1">
    <citation type="submission" date="2018-05" db="EMBL/GenBank/DDBJ databases">
        <authorList>
            <person name="Lanie J.A."/>
            <person name="Ng W.-L."/>
            <person name="Kazmierczak K.M."/>
            <person name="Andrzejewski T.M."/>
            <person name="Davidsen T.M."/>
            <person name="Wayne K.J."/>
            <person name="Tettelin H."/>
            <person name="Glass J.I."/>
            <person name="Rusch D."/>
            <person name="Podicherti R."/>
            <person name="Tsui H.-C.T."/>
            <person name="Winkler M.E."/>
        </authorList>
    </citation>
    <scope>NUCLEOTIDE SEQUENCE</scope>
</reference>
<feature type="non-terminal residue" evidence="5">
    <location>
        <position position="91"/>
    </location>
</feature>
<dbReference type="GO" id="GO:0016811">
    <property type="term" value="F:hydrolase activity, acting on carbon-nitrogen (but not peptide) bonds, in linear amides"/>
    <property type="evidence" value="ECO:0007669"/>
    <property type="project" value="TreeGrafter"/>
</dbReference>
<evidence type="ECO:0008006" key="6">
    <source>
        <dbReference type="Google" id="ProtNLM"/>
    </source>
</evidence>
<dbReference type="InterPro" id="IPR024087">
    <property type="entry name" value="Creatininase-like_sf"/>
</dbReference>
<accession>A0A382UAF9</accession>
<dbReference type="Pfam" id="PF02633">
    <property type="entry name" value="Creatininase"/>
    <property type="match status" value="1"/>
</dbReference>
<dbReference type="SUPFAM" id="SSF102215">
    <property type="entry name" value="Creatininase"/>
    <property type="match status" value="1"/>
</dbReference>
<dbReference type="PANTHER" id="PTHR35005">
    <property type="entry name" value="3-DEHYDRO-SCYLLO-INOSOSE HYDROLASE"/>
    <property type="match status" value="1"/>
</dbReference>
<keyword evidence="3" id="KW-0378">Hydrolase</keyword>
<dbReference type="EMBL" id="UINC01142499">
    <property type="protein sequence ID" value="SVD30865.1"/>
    <property type="molecule type" value="Genomic_DNA"/>
</dbReference>
<organism evidence="5">
    <name type="scientific">marine metagenome</name>
    <dbReference type="NCBI Taxonomy" id="408172"/>
    <lineage>
        <taxon>unclassified sequences</taxon>
        <taxon>metagenomes</taxon>
        <taxon>ecological metagenomes</taxon>
    </lineage>
</organism>
<dbReference type="PANTHER" id="PTHR35005:SF1">
    <property type="entry name" value="2-AMINO-5-FORMYLAMINO-6-RIBOSYLAMINOPYRIMIDIN-4(3H)-ONE 5'-MONOPHOSPHATE DEFORMYLASE"/>
    <property type="match status" value="1"/>
</dbReference>
<dbReference type="GO" id="GO:0046872">
    <property type="term" value="F:metal ion binding"/>
    <property type="evidence" value="ECO:0007669"/>
    <property type="project" value="UniProtKB-KW"/>
</dbReference>
<dbReference type="GO" id="GO:0009231">
    <property type="term" value="P:riboflavin biosynthetic process"/>
    <property type="evidence" value="ECO:0007669"/>
    <property type="project" value="TreeGrafter"/>
</dbReference>
<keyword evidence="2" id="KW-0479">Metal-binding</keyword>
<comment type="cofactor">
    <cofactor evidence="1">
        <name>Zn(2+)</name>
        <dbReference type="ChEBI" id="CHEBI:29105"/>
    </cofactor>
</comment>
<evidence type="ECO:0000256" key="1">
    <source>
        <dbReference type="ARBA" id="ARBA00001947"/>
    </source>
</evidence>
<keyword evidence="4" id="KW-0862">Zinc</keyword>
<evidence type="ECO:0000313" key="5">
    <source>
        <dbReference type="EMBL" id="SVD30865.1"/>
    </source>
</evidence>
<evidence type="ECO:0000256" key="3">
    <source>
        <dbReference type="ARBA" id="ARBA00022801"/>
    </source>
</evidence>
<dbReference type="Gene3D" id="3.40.50.10310">
    <property type="entry name" value="Creatininase"/>
    <property type="match status" value="1"/>
</dbReference>
<protein>
    <recommendedName>
        <fullName evidence="6">Creatininase</fullName>
    </recommendedName>
</protein>
<evidence type="ECO:0000256" key="4">
    <source>
        <dbReference type="ARBA" id="ARBA00022833"/>
    </source>
</evidence>
<name>A0A382UAF9_9ZZZZ</name>
<dbReference type="AlphaFoldDB" id="A0A382UAF9"/>
<dbReference type="InterPro" id="IPR003785">
    <property type="entry name" value="Creatininase/forma_Hydrolase"/>
</dbReference>
<sequence length="91" mass="9790">MLDVSNSYVEIERSAVDMAILPVGAIEQHGPHLPLSVDWVIGEAIAHRVAEKLDAFLMPGIAYGCSQAHKGFRGSVYISQETLGALLEDIA</sequence>